<dbReference type="FunFam" id="1.25.40.10:FF:000031">
    <property type="entry name" value="Pentatricopeptide repeat-containing protein mitochondrial"/>
    <property type="match status" value="1"/>
</dbReference>
<dbReference type="FunFam" id="1.25.40.10:FF:000158">
    <property type="entry name" value="pentatricopeptide repeat-containing protein At2g33680"/>
    <property type="match status" value="1"/>
</dbReference>
<gene>
    <name evidence="3" type="ORF">KP509_22G079200</name>
</gene>
<dbReference type="InterPro" id="IPR046960">
    <property type="entry name" value="PPR_At4g14850-like_plant"/>
</dbReference>
<dbReference type="GO" id="GO:0048731">
    <property type="term" value="P:system development"/>
    <property type="evidence" value="ECO:0007669"/>
    <property type="project" value="UniProtKB-ARBA"/>
</dbReference>
<keyword evidence="1" id="KW-0677">Repeat</keyword>
<dbReference type="GO" id="GO:0003723">
    <property type="term" value="F:RNA binding"/>
    <property type="evidence" value="ECO:0007669"/>
    <property type="project" value="InterPro"/>
</dbReference>
<dbReference type="GO" id="GO:0009451">
    <property type="term" value="P:RNA modification"/>
    <property type="evidence" value="ECO:0007669"/>
    <property type="project" value="InterPro"/>
</dbReference>
<evidence type="ECO:0000256" key="1">
    <source>
        <dbReference type="ARBA" id="ARBA00022737"/>
    </source>
</evidence>
<feature type="repeat" description="PPR" evidence="2">
    <location>
        <begin position="485"/>
        <end position="519"/>
    </location>
</feature>
<dbReference type="InterPro" id="IPR002885">
    <property type="entry name" value="PPR_rpt"/>
</dbReference>
<evidence type="ECO:0000313" key="3">
    <source>
        <dbReference type="EMBL" id="KAH7307821.1"/>
    </source>
</evidence>
<dbReference type="Proteomes" id="UP000825935">
    <property type="component" value="Chromosome 22"/>
</dbReference>
<reference evidence="3" key="1">
    <citation type="submission" date="2021-08" db="EMBL/GenBank/DDBJ databases">
        <title>WGS assembly of Ceratopteris richardii.</title>
        <authorList>
            <person name="Marchant D.B."/>
            <person name="Chen G."/>
            <person name="Jenkins J."/>
            <person name="Shu S."/>
            <person name="Leebens-Mack J."/>
            <person name="Grimwood J."/>
            <person name="Schmutz J."/>
            <person name="Soltis P."/>
            <person name="Soltis D."/>
            <person name="Chen Z.-H."/>
        </authorList>
    </citation>
    <scope>NUCLEOTIDE SEQUENCE</scope>
    <source>
        <strain evidence="3">Whitten #5841</strain>
        <tissue evidence="3">Leaf</tissue>
    </source>
</reference>
<feature type="repeat" description="PPR" evidence="2">
    <location>
        <begin position="282"/>
        <end position="316"/>
    </location>
</feature>
<dbReference type="NCBIfam" id="TIGR00756">
    <property type="entry name" value="PPR"/>
    <property type="match status" value="4"/>
</dbReference>
<dbReference type="Pfam" id="PF13041">
    <property type="entry name" value="PPR_2"/>
    <property type="match status" value="3"/>
</dbReference>
<evidence type="ECO:0008006" key="5">
    <source>
        <dbReference type="Google" id="ProtNLM"/>
    </source>
</evidence>
<name>A0A8T2S9D1_CERRI</name>
<keyword evidence="4" id="KW-1185">Reference proteome</keyword>
<accession>A0A8T2S9D1</accession>
<protein>
    <recommendedName>
        <fullName evidence="5">Pentatricopeptide repeat-containing protein</fullName>
    </recommendedName>
</protein>
<feature type="repeat" description="PPR" evidence="2">
    <location>
        <begin position="520"/>
        <end position="554"/>
    </location>
</feature>
<dbReference type="AlphaFoldDB" id="A0A8T2S9D1"/>
<dbReference type="Gene3D" id="1.25.40.10">
    <property type="entry name" value="Tetratricopeptide repeat domain"/>
    <property type="match status" value="4"/>
</dbReference>
<dbReference type="OrthoDB" id="424777at2759"/>
<dbReference type="InterPro" id="IPR011990">
    <property type="entry name" value="TPR-like_helical_dom_sf"/>
</dbReference>
<dbReference type="FunFam" id="1.25.40.10:FF:000285">
    <property type="entry name" value="Pentatricopeptide repeat-containing protein, chloroplastic"/>
    <property type="match status" value="1"/>
</dbReference>
<comment type="caution">
    <text evidence="3">The sequence shown here is derived from an EMBL/GenBank/DDBJ whole genome shotgun (WGS) entry which is preliminary data.</text>
</comment>
<dbReference type="PROSITE" id="PS51375">
    <property type="entry name" value="PPR"/>
    <property type="match status" value="5"/>
</dbReference>
<evidence type="ECO:0000313" key="4">
    <source>
        <dbReference type="Proteomes" id="UP000825935"/>
    </source>
</evidence>
<organism evidence="3 4">
    <name type="scientific">Ceratopteris richardii</name>
    <name type="common">Triangle waterfern</name>
    <dbReference type="NCBI Taxonomy" id="49495"/>
    <lineage>
        <taxon>Eukaryota</taxon>
        <taxon>Viridiplantae</taxon>
        <taxon>Streptophyta</taxon>
        <taxon>Embryophyta</taxon>
        <taxon>Tracheophyta</taxon>
        <taxon>Polypodiopsida</taxon>
        <taxon>Polypodiidae</taxon>
        <taxon>Polypodiales</taxon>
        <taxon>Pteridineae</taxon>
        <taxon>Pteridaceae</taxon>
        <taxon>Parkerioideae</taxon>
        <taxon>Ceratopteris</taxon>
    </lineage>
</organism>
<feature type="repeat" description="PPR" evidence="2">
    <location>
        <begin position="180"/>
        <end position="214"/>
    </location>
</feature>
<dbReference type="PANTHER" id="PTHR24015">
    <property type="entry name" value="OS07G0578800 PROTEIN-RELATED"/>
    <property type="match status" value="1"/>
</dbReference>
<evidence type="ECO:0000256" key="2">
    <source>
        <dbReference type="PROSITE-ProRule" id="PRU00708"/>
    </source>
</evidence>
<proteinExistence type="predicted"/>
<dbReference type="EMBL" id="CM035427">
    <property type="protein sequence ID" value="KAH7307821.1"/>
    <property type="molecule type" value="Genomic_DNA"/>
</dbReference>
<sequence>MARAQTSAKAWRGFLPLIRSFCYSSHEGLDADSLLFVWKSTLLVEASHLEDDEIAEQNGLGIPGLEEKIMQDRENTTEKNCRKFLKQVDIGNEEVKEKFLLEGSSKSIHEDNSAPSSFIALLKACAEQKDFVRGREIHNDIAHKGLLKRISISASVMNMYNKCGAFDMAHDVFDEIHYRSTVSWNVVMDGCIQHAHFQLALSCFQQMLQECVFADAMTHVYALKACASLGASMEGKQHHTLLVGNRFLENDSFVRTALIDMYAKCAYFQEAEEVLNDLAFRDVVCWNALISGYAHHGHGERAIKCFELMQQEGLSPNASTYVCILKVCGIFRALLRGQTLHAEILRKGLLSEENIGNVLLDMYAKCGSLTKVKELFDELPVQDVVSWSTLVSAYTLHSHPEKAFACFEKMQQEGIPPNEITFLSMLKACASIGAVDTGEEVHAKILKGGCLEKDIRVASALVDMYVKCSALCRAQAVFDELPARNLVLWTALITGYASAGKDDIVFKLYNHMIGEGIEPDSVSFAALLCACGNSGSLDEAQMLMKVFWGHGMLPTLDYCIRIIDLLGRAGHIDKAVTLINKIPFSADLAIWHCILGACQKWGNVRFGQWAFEHAIQLNQHDVSAYMMMSNVYKVAQEYLYDSSPEKTCII</sequence>
<feature type="repeat" description="PPR" evidence="2">
    <location>
        <begin position="383"/>
        <end position="417"/>
    </location>
</feature>
<dbReference type="Pfam" id="PF01535">
    <property type="entry name" value="PPR"/>
    <property type="match status" value="4"/>
</dbReference>
<dbReference type="PANTHER" id="PTHR24015:SF548">
    <property type="entry name" value="OS08G0340900 PROTEIN"/>
    <property type="match status" value="1"/>
</dbReference>